<evidence type="ECO:0000256" key="1">
    <source>
        <dbReference type="SAM" id="MobiDB-lite"/>
    </source>
</evidence>
<feature type="region of interest" description="Disordered" evidence="1">
    <location>
        <begin position="30"/>
        <end position="55"/>
    </location>
</feature>
<evidence type="ECO:0000313" key="2">
    <source>
        <dbReference type="EMBL" id="SVD03845.1"/>
    </source>
</evidence>
<protein>
    <submittedName>
        <fullName evidence="2">Uncharacterized protein</fullName>
    </submittedName>
</protein>
<organism evidence="2">
    <name type="scientific">marine metagenome</name>
    <dbReference type="NCBI Taxonomy" id="408172"/>
    <lineage>
        <taxon>unclassified sequences</taxon>
        <taxon>metagenomes</taxon>
        <taxon>ecological metagenomes</taxon>
    </lineage>
</organism>
<sequence>IIPGWALEGRPRGRRARGYVRNCGGLFRARHAEPLPADPAGRQDRQHRPPAEEEV</sequence>
<dbReference type="EMBL" id="UINC01125777">
    <property type="protein sequence ID" value="SVD03845.1"/>
    <property type="molecule type" value="Genomic_DNA"/>
</dbReference>
<reference evidence="2" key="1">
    <citation type="submission" date="2018-05" db="EMBL/GenBank/DDBJ databases">
        <authorList>
            <person name="Lanie J.A."/>
            <person name="Ng W.-L."/>
            <person name="Kazmierczak K.M."/>
            <person name="Andrzejewski T.M."/>
            <person name="Davidsen T.M."/>
            <person name="Wayne K.J."/>
            <person name="Tettelin H."/>
            <person name="Glass J.I."/>
            <person name="Rusch D."/>
            <person name="Podicherti R."/>
            <person name="Tsui H.-C.T."/>
            <person name="Winkler M.E."/>
        </authorList>
    </citation>
    <scope>NUCLEOTIDE SEQUENCE</scope>
</reference>
<gene>
    <name evidence="2" type="ORF">METZ01_LOCUS356699</name>
</gene>
<feature type="compositionally biased region" description="Basic and acidic residues" evidence="1">
    <location>
        <begin position="41"/>
        <end position="55"/>
    </location>
</feature>
<name>A0A382S2Y9_9ZZZZ</name>
<proteinExistence type="predicted"/>
<dbReference type="AlphaFoldDB" id="A0A382S2Y9"/>
<feature type="non-terminal residue" evidence="2">
    <location>
        <position position="55"/>
    </location>
</feature>
<accession>A0A382S2Y9</accession>
<feature type="non-terminal residue" evidence="2">
    <location>
        <position position="1"/>
    </location>
</feature>